<accession>A0A1H7S7R6</accession>
<evidence type="ECO:0000313" key="12">
    <source>
        <dbReference type="Proteomes" id="UP000183015"/>
    </source>
</evidence>
<dbReference type="SUPFAM" id="SSF142019">
    <property type="entry name" value="Nqo1 FMN-binding domain-like"/>
    <property type="match status" value="1"/>
</dbReference>
<evidence type="ECO:0000259" key="10">
    <source>
        <dbReference type="SMART" id="SM00928"/>
    </source>
</evidence>
<dbReference type="Pfam" id="PF01512">
    <property type="entry name" value="Complex1_51K"/>
    <property type="match status" value="1"/>
</dbReference>
<dbReference type="Pfam" id="PF10589">
    <property type="entry name" value="NADH_4Fe-4S"/>
    <property type="match status" value="1"/>
</dbReference>
<evidence type="ECO:0000256" key="4">
    <source>
        <dbReference type="ARBA" id="ARBA00022485"/>
    </source>
</evidence>
<organism evidence="11 12">
    <name type="scientific">Streptacidiphilus jiangxiensis</name>
    <dbReference type="NCBI Taxonomy" id="235985"/>
    <lineage>
        <taxon>Bacteria</taxon>
        <taxon>Bacillati</taxon>
        <taxon>Actinomycetota</taxon>
        <taxon>Actinomycetes</taxon>
        <taxon>Kitasatosporales</taxon>
        <taxon>Streptomycetaceae</taxon>
        <taxon>Streptacidiphilus</taxon>
    </lineage>
</organism>
<comment type="similarity">
    <text evidence="3">Belongs to the complex I 51 kDa subunit family.</text>
</comment>
<dbReference type="Gene3D" id="3.30.70.20">
    <property type="match status" value="1"/>
</dbReference>
<evidence type="ECO:0000256" key="8">
    <source>
        <dbReference type="ARBA" id="ARBA00023004"/>
    </source>
</evidence>
<keyword evidence="9" id="KW-0411">Iron-sulfur</keyword>
<dbReference type="SUPFAM" id="SSF142984">
    <property type="entry name" value="Nqo1 middle domain-like"/>
    <property type="match status" value="1"/>
</dbReference>
<dbReference type="InterPro" id="IPR037207">
    <property type="entry name" value="Nuop51_4Fe4S-bd_sf"/>
</dbReference>
<reference evidence="12" key="1">
    <citation type="submission" date="2016-10" db="EMBL/GenBank/DDBJ databases">
        <authorList>
            <person name="Varghese N."/>
        </authorList>
    </citation>
    <scope>NUCLEOTIDE SEQUENCE [LARGE SCALE GENOMIC DNA]</scope>
    <source>
        <strain evidence="12">DSM 45096 / BCRC 16803 / CGMCC 4.1857 / CIP 109030 / JCM 12277 / KCTC 19219 / NBRC 100920 / 33214</strain>
    </source>
</reference>
<evidence type="ECO:0000256" key="6">
    <source>
        <dbReference type="ARBA" id="ARBA00022643"/>
    </source>
</evidence>
<dbReference type="AlphaFoldDB" id="A0A1H7S7R6"/>
<dbReference type="GO" id="GO:0051539">
    <property type="term" value="F:4 iron, 4 sulfur cluster binding"/>
    <property type="evidence" value="ECO:0007669"/>
    <property type="project" value="UniProtKB-KW"/>
</dbReference>
<dbReference type="SMART" id="SM00928">
    <property type="entry name" value="NADH_4Fe-4S"/>
    <property type="match status" value="1"/>
</dbReference>
<dbReference type="PANTHER" id="PTHR11780">
    <property type="entry name" value="NADH-UBIQUINONE OXIDOREDUCTASE FLAVOPROTEIN 1 NDUFV1"/>
    <property type="match status" value="1"/>
</dbReference>
<dbReference type="OrthoDB" id="9805533at2"/>
<gene>
    <name evidence="11" type="ORF">SAMN05414137_111206</name>
</gene>
<keyword evidence="6" id="KW-0288">FMN</keyword>
<keyword evidence="8" id="KW-0408">Iron</keyword>
<keyword evidence="7" id="KW-0479">Metal-binding</keyword>
<dbReference type="InterPro" id="IPR011538">
    <property type="entry name" value="Nuo51_FMN-bd"/>
</dbReference>
<evidence type="ECO:0000256" key="3">
    <source>
        <dbReference type="ARBA" id="ARBA00007523"/>
    </source>
</evidence>
<dbReference type="InterPro" id="IPR019575">
    <property type="entry name" value="Nuop51_4Fe4S-bd"/>
</dbReference>
<keyword evidence="12" id="KW-1185">Reference proteome</keyword>
<evidence type="ECO:0000256" key="1">
    <source>
        <dbReference type="ARBA" id="ARBA00001917"/>
    </source>
</evidence>
<dbReference type="GO" id="GO:0003954">
    <property type="term" value="F:NADH dehydrogenase activity"/>
    <property type="evidence" value="ECO:0007669"/>
    <property type="project" value="TreeGrafter"/>
</dbReference>
<dbReference type="eggNOG" id="COG1894">
    <property type="taxonomic scope" value="Bacteria"/>
</dbReference>
<evidence type="ECO:0000256" key="2">
    <source>
        <dbReference type="ARBA" id="ARBA00001966"/>
    </source>
</evidence>
<dbReference type="Proteomes" id="UP000183015">
    <property type="component" value="Unassembled WGS sequence"/>
</dbReference>
<dbReference type="EMBL" id="FOAZ01000011">
    <property type="protein sequence ID" value="SEL68533.1"/>
    <property type="molecule type" value="Genomic_DNA"/>
</dbReference>
<dbReference type="Gene3D" id="3.10.20.600">
    <property type="match status" value="1"/>
</dbReference>
<keyword evidence="5" id="KW-0285">Flavoprotein</keyword>
<evidence type="ECO:0000256" key="9">
    <source>
        <dbReference type="ARBA" id="ARBA00023014"/>
    </source>
</evidence>
<evidence type="ECO:0000313" key="11">
    <source>
        <dbReference type="EMBL" id="SEL68533.1"/>
    </source>
</evidence>
<comment type="cofactor">
    <cofactor evidence="2">
        <name>[4Fe-4S] cluster</name>
        <dbReference type="ChEBI" id="CHEBI:49883"/>
    </cofactor>
</comment>
<name>A0A1H7S7R6_STRJI</name>
<proteinExistence type="inferred from homology"/>
<evidence type="ECO:0000256" key="5">
    <source>
        <dbReference type="ARBA" id="ARBA00022630"/>
    </source>
</evidence>
<dbReference type="RefSeq" id="WP_042444482.1">
    <property type="nucleotide sequence ID" value="NZ_BBPN01000007.1"/>
</dbReference>
<evidence type="ECO:0000256" key="7">
    <source>
        <dbReference type="ARBA" id="ARBA00022723"/>
    </source>
</evidence>
<keyword evidence="11" id="KW-0830">Ubiquinone</keyword>
<dbReference type="SUPFAM" id="SSF140490">
    <property type="entry name" value="Nqo1C-terminal domain-like"/>
    <property type="match status" value="1"/>
</dbReference>
<dbReference type="GO" id="GO:0046872">
    <property type="term" value="F:metal ion binding"/>
    <property type="evidence" value="ECO:0007669"/>
    <property type="project" value="UniProtKB-KW"/>
</dbReference>
<dbReference type="InterPro" id="IPR037225">
    <property type="entry name" value="Nuo51_FMN-bd_sf"/>
</dbReference>
<dbReference type="Gene3D" id="1.20.1440.230">
    <property type="entry name" value="NADH-ubiquinone oxidoreductase 51kDa subunit, iron-sulphur binding domain"/>
    <property type="match status" value="1"/>
</dbReference>
<dbReference type="SUPFAM" id="SSF54862">
    <property type="entry name" value="4Fe-4S ferredoxins"/>
    <property type="match status" value="1"/>
</dbReference>
<dbReference type="InterPro" id="IPR050837">
    <property type="entry name" value="ComplexI_51kDa_subunit"/>
</dbReference>
<dbReference type="Gene3D" id="3.40.50.11540">
    <property type="entry name" value="NADH-ubiquinone oxidoreductase 51kDa subunit"/>
    <property type="match status" value="1"/>
</dbReference>
<dbReference type="GO" id="GO:0045333">
    <property type="term" value="P:cellular respiration"/>
    <property type="evidence" value="ECO:0007669"/>
    <property type="project" value="TreeGrafter"/>
</dbReference>
<dbReference type="STRING" id="235985.SAMN05414137_111206"/>
<dbReference type="PANTHER" id="PTHR11780:SF10">
    <property type="entry name" value="NADH DEHYDROGENASE [UBIQUINONE] FLAVOPROTEIN 1, MITOCHONDRIAL"/>
    <property type="match status" value="1"/>
</dbReference>
<protein>
    <submittedName>
        <fullName evidence="11">NADH:ubiquinone oxidoreductase, NADH-binding subunit (Chain F)</fullName>
    </submittedName>
</protein>
<dbReference type="Pfam" id="PF13459">
    <property type="entry name" value="Fer4_15"/>
    <property type="match status" value="1"/>
</dbReference>
<keyword evidence="4" id="KW-0004">4Fe-4S</keyword>
<feature type="domain" description="NADH-ubiquinone oxidoreductase 51kDa subunit iron-sulphur binding" evidence="10">
    <location>
        <begin position="326"/>
        <end position="371"/>
    </location>
</feature>
<comment type="cofactor">
    <cofactor evidence="1">
        <name>FMN</name>
        <dbReference type="ChEBI" id="CHEBI:58210"/>
    </cofactor>
</comment>
<sequence length="494" mass="50398">MSAGLAVTEVRRLGPARLSAGLDRWERLDLAAHERTHGPLPRVSQEALLALAERVDLRGRGGAAFPFARKAHAALAATQRGGQAPVLVVNATEGEPPSVKDATLLTRTPHLVLDGVSLAAAAFGAAEVVVAVAAGSPGELSVPAALDERARARRDQVPTRTVCVPERFVSGESGALVRAVNGRDAVPSTRPVRAAEGGRGGVRGRPTLLCNAETWAQLALLVRLGADGYAVVGTPEESGTLLVTVNRAGGRAPVVVEIPAGAPLGIVLDACGVDPGAGVLVGGYHGGWLRPEVAERTALSRAGLTAAGGVLGAASVAVLPQGVCALGELTRVAGWLAGESVGQCGPCRRGLPETAAALAALTRGSGSPEEVRHAAAQGRGRGACAHPDGTARFVLSGLTAFADEVTAHQQHGGCGRRPGTSLPLPEPAGTRLTLDWSRCDAHGLCASLAPDLLTLDPHGYPVFRTDAPIAPWQESQARRAVAGCPALALRLPRA</sequence>